<dbReference type="Pfam" id="PF00630">
    <property type="entry name" value="Filamin"/>
    <property type="match status" value="3"/>
</dbReference>
<dbReference type="PANTHER" id="PTHR38537">
    <property type="entry name" value="JITTERBUG, ISOFORM N"/>
    <property type="match status" value="1"/>
</dbReference>
<dbReference type="InterPro" id="IPR044801">
    <property type="entry name" value="Filamin"/>
</dbReference>
<evidence type="ECO:0000313" key="6">
    <source>
        <dbReference type="Proteomes" id="UP000053660"/>
    </source>
</evidence>
<dbReference type="Gene3D" id="2.60.40.10">
    <property type="entry name" value="Immunoglobulins"/>
    <property type="match status" value="4"/>
</dbReference>
<feature type="repeat" description="Filamin" evidence="3">
    <location>
        <begin position="118"/>
        <end position="188"/>
    </location>
</feature>
<keyword evidence="2" id="KW-0677">Repeat</keyword>
<organism evidence="5 6">
    <name type="scientific">Oesophagostomum dentatum</name>
    <name type="common">Nodular worm</name>
    <dbReference type="NCBI Taxonomy" id="61180"/>
    <lineage>
        <taxon>Eukaryota</taxon>
        <taxon>Metazoa</taxon>
        <taxon>Ecdysozoa</taxon>
        <taxon>Nematoda</taxon>
        <taxon>Chromadorea</taxon>
        <taxon>Rhabditida</taxon>
        <taxon>Rhabditina</taxon>
        <taxon>Rhabditomorpha</taxon>
        <taxon>Strongyloidea</taxon>
        <taxon>Strongylidae</taxon>
        <taxon>Oesophagostomum</taxon>
    </lineage>
</organism>
<dbReference type="InterPro" id="IPR013783">
    <property type="entry name" value="Ig-like_fold"/>
</dbReference>
<accession>A0A0B1SM40</accession>
<evidence type="ECO:0000256" key="1">
    <source>
        <dbReference type="ARBA" id="ARBA00009238"/>
    </source>
</evidence>
<evidence type="ECO:0000256" key="2">
    <source>
        <dbReference type="ARBA" id="ARBA00022737"/>
    </source>
</evidence>
<feature type="region of interest" description="Disordered" evidence="4">
    <location>
        <begin position="147"/>
        <end position="170"/>
    </location>
</feature>
<dbReference type="GO" id="GO:0030036">
    <property type="term" value="P:actin cytoskeleton organization"/>
    <property type="evidence" value="ECO:0007669"/>
    <property type="project" value="InterPro"/>
</dbReference>
<gene>
    <name evidence="5" type="ORF">OESDEN_16024</name>
</gene>
<comment type="similarity">
    <text evidence="1">Belongs to the filamin family.</text>
</comment>
<evidence type="ECO:0000256" key="3">
    <source>
        <dbReference type="PROSITE-ProRule" id="PRU00087"/>
    </source>
</evidence>
<dbReference type="GO" id="GO:0051015">
    <property type="term" value="F:actin filament binding"/>
    <property type="evidence" value="ECO:0007669"/>
    <property type="project" value="InterPro"/>
</dbReference>
<name>A0A0B1SM40_OESDE</name>
<dbReference type="OrthoDB" id="18740at2759"/>
<dbReference type="AlphaFoldDB" id="A0A0B1SM40"/>
<dbReference type="SMART" id="SM00557">
    <property type="entry name" value="IG_FLMN"/>
    <property type="match status" value="3"/>
</dbReference>
<dbReference type="InterPro" id="IPR001298">
    <property type="entry name" value="Filamin/ABP280_rpt"/>
</dbReference>
<proteinExistence type="inferred from homology"/>
<feature type="repeat" description="Filamin" evidence="3">
    <location>
        <begin position="198"/>
        <end position="297"/>
    </location>
</feature>
<dbReference type="InterPro" id="IPR014756">
    <property type="entry name" value="Ig_E-set"/>
</dbReference>
<dbReference type="PANTHER" id="PTHR38537:SF16">
    <property type="entry name" value="CALPONIN-HOMOLOGY (CH) DOMAIN-CONTAINING PROTEIN"/>
    <property type="match status" value="1"/>
</dbReference>
<evidence type="ECO:0000313" key="5">
    <source>
        <dbReference type="EMBL" id="KHJ84265.1"/>
    </source>
</evidence>
<dbReference type="PROSITE" id="PS50194">
    <property type="entry name" value="FILAMIN_REPEAT"/>
    <property type="match status" value="4"/>
</dbReference>
<dbReference type="EMBL" id="KN569343">
    <property type="protein sequence ID" value="KHJ84265.1"/>
    <property type="molecule type" value="Genomic_DNA"/>
</dbReference>
<reference evidence="5 6" key="1">
    <citation type="submission" date="2014-03" db="EMBL/GenBank/DDBJ databases">
        <title>Draft genome of the hookworm Oesophagostomum dentatum.</title>
        <authorList>
            <person name="Mitreva M."/>
        </authorList>
    </citation>
    <scope>NUCLEOTIDE SEQUENCE [LARGE SCALE GENOMIC DNA]</scope>
    <source>
        <strain evidence="5 6">OD-Hann</strain>
    </source>
</reference>
<protein>
    <submittedName>
        <fullName evidence="5">Filamin/ABP280 repeat protein</fullName>
    </submittedName>
</protein>
<feature type="non-terminal residue" evidence="5">
    <location>
        <position position="323"/>
    </location>
</feature>
<dbReference type="SUPFAM" id="SSF81296">
    <property type="entry name" value="E set domains"/>
    <property type="match status" value="4"/>
</dbReference>
<keyword evidence="6" id="KW-1185">Reference proteome</keyword>
<feature type="repeat" description="Filamin" evidence="3">
    <location>
        <begin position="1"/>
        <end position="33"/>
    </location>
</feature>
<feature type="repeat" description="Filamin" evidence="3">
    <location>
        <begin position="43"/>
        <end position="120"/>
    </location>
</feature>
<dbReference type="InterPro" id="IPR017868">
    <property type="entry name" value="Filamin/ABP280_repeat-like"/>
</dbReference>
<evidence type="ECO:0000256" key="4">
    <source>
        <dbReference type="SAM" id="MobiDB-lite"/>
    </source>
</evidence>
<sequence length="323" mass="34380">MQVNFTPQIVGDHDIEVKYGGVPVTAIPFTCRAYDPTKIKVGAIPKGLLDKPVYFTVDASEAGVGNLEVAVNDGRVPSMAHALGQHRYDISFVPKENADHTISIRFNNEPVPGSPFTCQLVSAAQASASGPGLERVPVDEVTEIKIQTNASDAQPEVRVRDPQGNDLPVDISRSRQDETLCVATYTPKCVDISMLGEPIAGSPFTAKAYDARMARLSQCDQAIVGKPCTFAIDAARAGAGNMEIIVSVDNRNVPNFVQAEGQAKFKVSFTPQEAKEHVISVRFNGVSVPGSPMRCMVENAPAPVATAAPVVTMAPTMSTGLTE</sequence>
<dbReference type="Proteomes" id="UP000053660">
    <property type="component" value="Unassembled WGS sequence"/>
</dbReference>